<feature type="domain" description="PiggyBac transposable element-derived protein" evidence="1">
    <location>
        <begin position="1"/>
        <end position="94"/>
    </location>
</feature>
<dbReference type="PANTHER" id="PTHR47272">
    <property type="entry name" value="DDE_TNP_1_7 DOMAIN-CONTAINING PROTEIN"/>
    <property type="match status" value="1"/>
</dbReference>
<dbReference type="AlphaFoldDB" id="A0AA88HV94"/>
<evidence type="ECO:0000313" key="3">
    <source>
        <dbReference type="Proteomes" id="UP001187531"/>
    </source>
</evidence>
<keyword evidence="3" id="KW-1185">Reference proteome</keyword>
<evidence type="ECO:0000313" key="2">
    <source>
        <dbReference type="EMBL" id="KAK2711497.1"/>
    </source>
</evidence>
<protein>
    <recommendedName>
        <fullName evidence="1">PiggyBac transposable element-derived protein domain-containing protein</fullName>
    </recommendedName>
</protein>
<dbReference type="InterPro" id="IPR029526">
    <property type="entry name" value="PGBD"/>
</dbReference>
<organism evidence="2 3">
    <name type="scientific">Artemia franciscana</name>
    <name type="common">Brine shrimp</name>
    <name type="synonym">Artemia sanfranciscana</name>
    <dbReference type="NCBI Taxonomy" id="6661"/>
    <lineage>
        <taxon>Eukaryota</taxon>
        <taxon>Metazoa</taxon>
        <taxon>Ecdysozoa</taxon>
        <taxon>Arthropoda</taxon>
        <taxon>Crustacea</taxon>
        <taxon>Branchiopoda</taxon>
        <taxon>Anostraca</taxon>
        <taxon>Artemiidae</taxon>
        <taxon>Artemia</taxon>
    </lineage>
</organism>
<accession>A0AA88HV94</accession>
<dbReference type="PANTHER" id="PTHR47272:SF1">
    <property type="entry name" value="PIGGYBAC TRANSPOSABLE ELEMENT-DERIVED PROTEIN 3-LIKE"/>
    <property type="match status" value="1"/>
</dbReference>
<name>A0AA88HV94_ARTSF</name>
<dbReference type="Pfam" id="PF13843">
    <property type="entry name" value="DDE_Tnp_1_7"/>
    <property type="match status" value="2"/>
</dbReference>
<comment type="caution">
    <text evidence="2">The sequence shown here is derived from an EMBL/GenBank/DDBJ whole genome shotgun (WGS) entry which is preliminary data.</text>
</comment>
<proteinExistence type="predicted"/>
<sequence>MGRQRFDQIKRFLHFNDNSKAKKPGEQGFDKLYKIRLVLGHIRSKFLEVTPEEHHSIDEQMIPFKGRSNLRQYLPKKPTMWGIKVFTRAGVSEFPIIEYTGKQLPDTHKLPTRWGRQRFDQIKRFLHFNDNSKAKKPGEQGFDKLYKIRLVLGHIRSKFLEVTPEEHHSIDEQMIPFKGRSNLRQYLPKKPTMWGIKVFTRAGVSGFVHDFEI</sequence>
<evidence type="ECO:0000259" key="1">
    <source>
        <dbReference type="Pfam" id="PF13843"/>
    </source>
</evidence>
<dbReference type="EMBL" id="JAVRJZ010000016">
    <property type="protein sequence ID" value="KAK2711497.1"/>
    <property type="molecule type" value="Genomic_DNA"/>
</dbReference>
<gene>
    <name evidence="2" type="ORF">QYM36_012605</name>
</gene>
<feature type="domain" description="PiggyBac transposable element-derived protein" evidence="1">
    <location>
        <begin position="115"/>
        <end position="212"/>
    </location>
</feature>
<dbReference type="Proteomes" id="UP001187531">
    <property type="component" value="Unassembled WGS sequence"/>
</dbReference>
<reference evidence="2" key="1">
    <citation type="submission" date="2023-07" db="EMBL/GenBank/DDBJ databases">
        <title>Chromosome-level genome assembly of Artemia franciscana.</title>
        <authorList>
            <person name="Jo E."/>
        </authorList>
    </citation>
    <scope>NUCLEOTIDE SEQUENCE</scope>
    <source>
        <tissue evidence="2">Whole body</tissue>
    </source>
</reference>